<dbReference type="PANTHER" id="PTHR43179">
    <property type="entry name" value="RHAMNOSYLTRANSFERASE WBBL"/>
    <property type="match status" value="1"/>
</dbReference>
<protein>
    <recommendedName>
        <fullName evidence="1">Glycosyltransferase 2-like domain-containing protein</fullName>
    </recommendedName>
</protein>
<dbReference type="AlphaFoldDB" id="A0A917WG99"/>
<dbReference type="PANTHER" id="PTHR43179:SF7">
    <property type="entry name" value="RHAMNOSYLTRANSFERASE WBBL"/>
    <property type="match status" value="1"/>
</dbReference>
<comment type="caution">
    <text evidence="2">The sequence shown here is derived from an EMBL/GenBank/DDBJ whole genome shotgun (WGS) entry which is preliminary data.</text>
</comment>
<gene>
    <name evidence="2" type="ORF">GCM10011594_21940</name>
</gene>
<dbReference type="CDD" id="cd04186">
    <property type="entry name" value="GT_2_like_c"/>
    <property type="match status" value="1"/>
</dbReference>
<dbReference type="EMBL" id="BMNA01000004">
    <property type="protein sequence ID" value="GGM01500.1"/>
    <property type="molecule type" value="Genomic_DNA"/>
</dbReference>
<keyword evidence="3" id="KW-1185">Reference proteome</keyword>
<dbReference type="RefSeq" id="WP_188941584.1">
    <property type="nucleotide sequence ID" value="NZ_BMNA01000004.1"/>
</dbReference>
<proteinExistence type="predicted"/>
<accession>A0A917WG99</accession>
<dbReference type="InterPro" id="IPR001173">
    <property type="entry name" value="Glyco_trans_2-like"/>
</dbReference>
<sequence>MSPFVSFLSVLRSPAALVPMLASLDAQDDVDWQWCVVAAPDAEPGTGAAVVGLAAAHDRVRGLDGAAVAAADVPAAAAELASGAHLSWLPESATLDPGAVAALRRGLARAEWVYTDESVRGEAGNPTGVWLKPDWSPELLRSQPYALYLAAVPAAVAAAVGGFRRSSPAPWYDLVLRVSEVAGAPAHVPGPYLVRATPSSLPAGGRLRPPYVDDPAAARCAVVAEHCARVGIAVDEVSPVEVGGQAVGQRVHRRPGRRPRVSVVIPTRGGSSLTHGFPRRHVAELVDGLSRPGGYPDLEIVVVHDEATPPAVLDQIDKVTSGHWTSLQFHGPFHFSRKCNAGALVATGEYLCFLNDDMDVVDPGWLAELADLLDDPEVGAVGPRLLFADGTLQHAGHVYNGGSPGHLLFGEPADSLDLGGAAQLTGERSGVTGACLLMRADVFARVGGFSELFPLNFNDVDLCLKIRAEGLRIVYTPWSTLYHYESQTRVPKVGEVEMQRIQRRWLYQLETDPYWNEMLRPRPHGPVLNLG</sequence>
<evidence type="ECO:0000313" key="3">
    <source>
        <dbReference type="Proteomes" id="UP000655208"/>
    </source>
</evidence>
<dbReference type="SUPFAM" id="SSF53448">
    <property type="entry name" value="Nucleotide-diphospho-sugar transferases"/>
    <property type="match status" value="1"/>
</dbReference>
<name>A0A917WG99_9ACTN</name>
<organism evidence="2 3">
    <name type="scientific">Nakamurella endophytica</name>
    <dbReference type="NCBI Taxonomy" id="1748367"/>
    <lineage>
        <taxon>Bacteria</taxon>
        <taxon>Bacillati</taxon>
        <taxon>Actinomycetota</taxon>
        <taxon>Actinomycetes</taxon>
        <taxon>Nakamurellales</taxon>
        <taxon>Nakamurellaceae</taxon>
        <taxon>Nakamurella</taxon>
    </lineage>
</organism>
<dbReference type="InterPro" id="IPR029044">
    <property type="entry name" value="Nucleotide-diphossugar_trans"/>
</dbReference>
<dbReference type="Proteomes" id="UP000655208">
    <property type="component" value="Unassembled WGS sequence"/>
</dbReference>
<reference evidence="2" key="1">
    <citation type="journal article" date="2014" name="Int. J. Syst. Evol. Microbiol.">
        <title>Complete genome sequence of Corynebacterium casei LMG S-19264T (=DSM 44701T), isolated from a smear-ripened cheese.</title>
        <authorList>
            <consortium name="US DOE Joint Genome Institute (JGI-PGF)"/>
            <person name="Walter F."/>
            <person name="Albersmeier A."/>
            <person name="Kalinowski J."/>
            <person name="Ruckert C."/>
        </authorList>
    </citation>
    <scope>NUCLEOTIDE SEQUENCE</scope>
    <source>
        <strain evidence="2">CGMCC 4.7308</strain>
    </source>
</reference>
<reference evidence="2" key="2">
    <citation type="submission" date="2020-09" db="EMBL/GenBank/DDBJ databases">
        <authorList>
            <person name="Sun Q."/>
            <person name="Zhou Y."/>
        </authorList>
    </citation>
    <scope>NUCLEOTIDE SEQUENCE</scope>
    <source>
        <strain evidence="2">CGMCC 4.7308</strain>
    </source>
</reference>
<dbReference type="Gene3D" id="3.90.550.10">
    <property type="entry name" value="Spore Coat Polysaccharide Biosynthesis Protein SpsA, Chain A"/>
    <property type="match status" value="1"/>
</dbReference>
<evidence type="ECO:0000313" key="2">
    <source>
        <dbReference type="EMBL" id="GGM01500.1"/>
    </source>
</evidence>
<feature type="domain" description="Glycosyltransferase 2-like" evidence="1">
    <location>
        <begin position="282"/>
        <end position="445"/>
    </location>
</feature>
<evidence type="ECO:0000259" key="1">
    <source>
        <dbReference type="Pfam" id="PF00535"/>
    </source>
</evidence>
<dbReference type="Pfam" id="PF00535">
    <property type="entry name" value="Glycos_transf_2"/>
    <property type="match status" value="1"/>
</dbReference>